<organism evidence="3 4">
    <name type="scientific">Penaeus vannamei</name>
    <name type="common">Whiteleg shrimp</name>
    <name type="synonym">Litopenaeus vannamei</name>
    <dbReference type="NCBI Taxonomy" id="6689"/>
    <lineage>
        <taxon>Eukaryota</taxon>
        <taxon>Metazoa</taxon>
        <taxon>Ecdysozoa</taxon>
        <taxon>Arthropoda</taxon>
        <taxon>Crustacea</taxon>
        <taxon>Multicrustacea</taxon>
        <taxon>Malacostraca</taxon>
        <taxon>Eumalacostraca</taxon>
        <taxon>Eucarida</taxon>
        <taxon>Decapoda</taxon>
        <taxon>Dendrobranchiata</taxon>
        <taxon>Penaeoidea</taxon>
        <taxon>Penaeidae</taxon>
        <taxon>Penaeus</taxon>
    </lineage>
</organism>
<proteinExistence type="predicted"/>
<dbReference type="Proteomes" id="UP000283509">
    <property type="component" value="Unassembled WGS sequence"/>
</dbReference>
<dbReference type="AlphaFoldDB" id="A0A3R7ME48"/>
<dbReference type="Pfam" id="PF13383">
    <property type="entry name" value="Methyltransf_22"/>
    <property type="match status" value="1"/>
</dbReference>
<gene>
    <name evidence="3" type="ORF">C7M84_001101</name>
</gene>
<dbReference type="EMBL" id="QCYY01001146">
    <property type="protein sequence ID" value="ROT80173.1"/>
    <property type="molecule type" value="Genomic_DNA"/>
</dbReference>
<feature type="transmembrane region" description="Helical" evidence="1">
    <location>
        <begin position="54"/>
        <end position="70"/>
    </location>
</feature>
<name>A0A3R7ME48_PENVA</name>
<evidence type="ECO:0000313" key="4">
    <source>
        <dbReference type="Proteomes" id="UP000283509"/>
    </source>
</evidence>
<keyword evidence="4" id="KW-1185">Reference proteome</keyword>
<evidence type="ECO:0000256" key="1">
    <source>
        <dbReference type="SAM" id="Phobius"/>
    </source>
</evidence>
<reference evidence="3 4" key="1">
    <citation type="submission" date="2018-04" db="EMBL/GenBank/DDBJ databases">
        <authorList>
            <person name="Zhang X."/>
            <person name="Yuan J."/>
            <person name="Li F."/>
            <person name="Xiang J."/>
        </authorList>
    </citation>
    <scope>NUCLEOTIDE SEQUENCE [LARGE SCALE GENOMIC DNA]</scope>
    <source>
        <tissue evidence="3">Muscle</tissue>
    </source>
</reference>
<dbReference type="PANTHER" id="PTHR32026">
    <property type="entry name" value="METHYLTRANSFERASE-LIKE PROTEIN 24"/>
    <property type="match status" value="1"/>
</dbReference>
<dbReference type="OrthoDB" id="10006218at2759"/>
<keyword evidence="1" id="KW-0472">Membrane</keyword>
<dbReference type="PANTHER" id="PTHR32026:SF10">
    <property type="entry name" value="METHYLTRANSFERASE-LIKE PROTEIN 24-RELATED"/>
    <property type="match status" value="1"/>
</dbReference>
<evidence type="ECO:0000259" key="2">
    <source>
        <dbReference type="Pfam" id="PF13383"/>
    </source>
</evidence>
<comment type="caution">
    <text evidence="3">The sequence shown here is derived from an EMBL/GenBank/DDBJ whole genome shotgun (WGS) entry which is preliminary data.</text>
</comment>
<reference evidence="3 4" key="2">
    <citation type="submission" date="2019-01" db="EMBL/GenBank/DDBJ databases">
        <title>The decoding of complex shrimp genome reveals the adaptation for benthos swimmer, frequently molting mechanism and breeding impact on genome.</title>
        <authorList>
            <person name="Sun Y."/>
            <person name="Gao Y."/>
            <person name="Yu Y."/>
        </authorList>
    </citation>
    <scope>NUCLEOTIDE SEQUENCE [LARGE SCALE GENOMIC DNA]</scope>
    <source>
        <tissue evidence="3">Muscle</tissue>
    </source>
</reference>
<accession>A0A3R7ME48</accession>
<keyword evidence="1" id="KW-1133">Transmembrane helix</keyword>
<protein>
    <recommendedName>
        <fullName evidence="2">Methyltransferase domain-containing protein</fullName>
    </recommendedName>
</protein>
<feature type="domain" description="Methyltransferase" evidence="2">
    <location>
        <begin position="155"/>
        <end position="347"/>
    </location>
</feature>
<sequence>MGNRRRKPIQELHADDDVAKSKYSLFSCVLFHVRRCLTSLNTLKMARASLSRRLRLAILSVLCFVLVLYVRPRPLLLTPTPALTRVATERYEEERTPPADETLTTAPVFGHNTSLAGHELEEQLVLLDQLLLLMSNVTKPCRKLVRQGGKLCRGKLDGDKKLCLDPIVRPTPNNCLVYSFGIGYDFSFDAAMGKYGCQVFSFDDDSAHELLDRNPYPRVKFLRLRLATGRGVKVERSYNPKTKSEYIYLYRPLDNIMYLLGHHEANVDVLKIDVDGPEWEIFEDSIFKTDILERTRQLSIEIHLSVFLNPNLDTGHPLTRTLHKYTRVFRGLEDRGFRLTHHEPNLFYPNFLNALQMAPTSLSRRLRFTVLSVLCSVLVLCAKPRPRL</sequence>
<dbReference type="InterPro" id="IPR025714">
    <property type="entry name" value="Methyltranfer_dom"/>
</dbReference>
<dbReference type="InterPro" id="IPR026913">
    <property type="entry name" value="METTL24"/>
</dbReference>
<evidence type="ECO:0000313" key="3">
    <source>
        <dbReference type="EMBL" id="ROT80173.1"/>
    </source>
</evidence>
<keyword evidence="1" id="KW-0812">Transmembrane</keyword>